<dbReference type="SUPFAM" id="SSF55729">
    <property type="entry name" value="Acyl-CoA N-acyltransferases (Nat)"/>
    <property type="match status" value="1"/>
</dbReference>
<evidence type="ECO:0000256" key="1">
    <source>
        <dbReference type="SAM" id="MobiDB-lite"/>
    </source>
</evidence>
<protein>
    <recommendedName>
        <fullName evidence="2">N-acetyltransferase domain-containing protein</fullName>
    </recommendedName>
</protein>
<dbReference type="AlphaFoldDB" id="A0A835YR80"/>
<evidence type="ECO:0000259" key="2">
    <source>
        <dbReference type="Pfam" id="PF00583"/>
    </source>
</evidence>
<dbReference type="Proteomes" id="UP000664859">
    <property type="component" value="Unassembled WGS sequence"/>
</dbReference>
<feature type="domain" description="N-acetyltransferase" evidence="2">
    <location>
        <begin position="70"/>
        <end position="150"/>
    </location>
</feature>
<dbReference type="Pfam" id="PF00583">
    <property type="entry name" value="Acetyltransf_1"/>
    <property type="match status" value="1"/>
</dbReference>
<comment type="caution">
    <text evidence="3">The sequence shown here is derived from an EMBL/GenBank/DDBJ whole genome shotgun (WGS) entry which is preliminary data.</text>
</comment>
<name>A0A835YR80_9STRA</name>
<dbReference type="GO" id="GO:0016747">
    <property type="term" value="F:acyltransferase activity, transferring groups other than amino-acyl groups"/>
    <property type="evidence" value="ECO:0007669"/>
    <property type="project" value="InterPro"/>
</dbReference>
<gene>
    <name evidence="3" type="ORF">JKP88DRAFT_329089</name>
</gene>
<evidence type="ECO:0000313" key="4">
    <source>
        <dbReference type="Proteomes" id="UP000664859"/>
    </source>
</evidence>
<evidence type="ECO:0000313" key="3">
    <source>
        <dbReference type="EMBL" id="KAG5178567.1"/>
    </source>
</evidence>
<dbReference type="EMBL" id="JAFCMP010000514">
    <property type="protein sequence ID" value="KAG5178567.1"/>
    <property type="molecule type" value="Genomic_DNA"/>
</dbReference>
<sequence length="171" mass="19038">MASISPPTKPPELKKYGGGGNDPYIRDIDDEEKQLVLGGWIGYSRRIAMEEEDPRLEEFMQVCRKMQAWRRGTGGARKRRFALAACQGDNVDAVVCVQIGPDNRSFAAFITQDMVMTVGFIAVSPSRAKLGAGTFLVKQLKEIGRAQGIRVDFEPLKEVYKGRFYLASISM</sequence>
<dbReference type="InterPro" id="IPR000182">
    <property type="entry name" value="GNAT_dom"/>
</dbReference>
<organism evidence="3 4">
    <name type="scientific">Tribonema minus</name>
    <dbReference type="NCBI Taxonomy" id="303371"/>
    <lineage>
        <taxon>Eukaryota</taxon>
        <taxon>Sar</taxon>
        <taxon>Stramenopiles</taxon>
        <taxon>Ochrophyta</taxon>
        <taxon>PX clade</taxon>
        <taxon>Xanthophyceae</taxon>
        <taxon>Tribonematales</taxon>
        <taxon>Tribonemataceae</taxon>
        <taxon>Tribonema</taxon>
    </lineage>
</organism>
<proteinExistence type="predicted"/>
<keyword evidence="4" id="KW-1185">Reference proteome</keyword>
<dbReference type="OrthoDB" id="10300258at2759"/>
<reference evidence="3" key="1">
    <citation type="submission" date="2021-02" db="EMBL/GenBank/DDBJ databases">
        <title>First Annotated Genome of the Yellow-green Alga Tribonema minus.</title>
        <authorList>
            <person name="Mahan K.M."/>
        </authorList>
    </citation>
    <scope>NUCLEOTIDE SEQUENCE</scope>
    <source>
        <strain evidence="3">UTEX B ZZ1240</strain>
    </source>
</reference>
<accession>A0A835YR80</accession>
<dbReference type="InterPro" id="IPR016181">
    <property type="entry name" value="Acyl_CoA_acyltransferase"/>
</dbReference>
<feature type="region of interest" description="Disordered" evidence="1">
    <location>
        <begin position="1"/>
        <end position="21"/>
    </location>
</feature>